<accession>A0A5B7DXN6</accession>
<gene>
    <name evidence="1" type="ORF">E2C01_019216</name>
</gene>
<comment type="caution">
    <text evidence="1">The sequence shown here is derived from an EMBL/GenBank/DDBJ whole genome shotgun (WGS) entry which is preliminary data.</text>
</comment>
<reference evidence="1 2" key="1">
    <citation type="submission" date="2019-05" db="EMBL/GenBank/DDBJ databases">
        <title>Another draft genome of Portunus trituberculatus and its Hox gene families provides insights of decapod evolution.</title>
        <authorList>
            <person name="Jeong J.-H."/>
            <person name="Song I."/>
            <person name="Kim S."/>
            <person name="Choi T."/>
            <person name="Kim D."/>
            <person name="Ryu S."/>
            <person name="Kim W."/>
        </authorList>
    </citation>
    <scope>NUCLEOTIDE SEQUENCE [LARGE SCALE GENOMIC DNA]</scope>
    <source>
        <tissue evidence="1">Muscle</tissue>
    </source>
</reference>
<dbReference type="Proteomes" id="UP000324222">
    <property type="component" value="Unassembled WGS sequence"/>
</dbReference>
<protein>
    <submittedName>
        <fullName evidence="1">Uncharacterized protein</fullName>
    </submittedName>
</protein>
<sequence length="67" mass="7332">MNGTESKVQYELGEGREWCGDVWLTHSAFHCASPLPPSGSGVNIKTESITTHSLQTNEVKYFDIGSC</sequence>
<organism evidence="1 2">
    <name type="scientific">Portunus trituberculatus</name>
    <name type="common">Swimming crab</name>
    <name type="synonym">Neptunus trituberculatus</name>
    <dbReference type="NCBI Taxonomy" id="210409"/>
    <lineage>
        <taxon>Eukaryota</taxon>
        <taxon>Metazoa</taxon>
        <taxon>Ecdysozoa</taxon>
        <taxon>Arthropoda</taxon>
        <taxon>Crustacea</taxon>
        <taxon>Multicrustacea</taxon>
        <taxon>Malacostraca</taxon>
        <taxon>Eumalacostraca</taxon>
        <taxon>Eucarida</taxon>
        <taxon>Decapoda</taxon>
        <taxon>Pleocyemata</taxon>
        <taxon>Brachyura</taxon>
        <taxon>Eubrachyura</taxon>
        <taxon>Portunoidea</taxon>
        <taxon>Portunidae</taxon>
        <taxon>Portuninae</taxon>
        <taxon>Portunus</taxon>
    </lineage>
</organism>
<dbReference type="AlphaFoldDB" id="A0A5B7DXN6"/>
<dbReference type="EMBL" id="VSRR010001553">
    <property type="protein sequence ID" value="MPC26085.1"/>
    <property type="molecule type" value="Genomic_DNA"/>
</dbReference>
<evidence type="ECO:0000313" key="1">
    <source>
        <dbReference type="EMBL" id="MPC26085.1"/>
    </source>
</evidence>
<keyword evidence="2" id="KW-1185">Reference proteome</keyword>
<proteinExistence type="predicted"/>
<evidence type="ECO:0000313" key="2">
    <source>
        <dbReference type="Proteomes" id="UP000324222"/>
    </source>
</evidence>
<name>A0A5B7DXN6_PORTR</name>